<feature type="region of interest" description="Disordered" evidence="1">
    <location>
        <begin position="607"/>
        <end position="634"/>
    </location>
</feature>
<protein>
    <submittedName>
        <fullName evidence="2">Uncharacterized protein</fullName>
    </submittedName>
</protein>
<feature type="compositionally biased region" description="Basic and acidic residues" evidence="1">
    <location>
        <begin position="565"/>
        <end position="575"/>
    </location>
</feature>
<evidence type="ECO:0000313" key="3">
    <source>
        <dbReference type="Proteomes" id="UP000250275"/>
    </source>
</evidence>
<dbReference type="Proteomes" id="UP000250275">
    <property type="component" value="Unassembled WGS sequence"/>
</dbReference>
<name>A0A310SK28_9HYME</name>
<sequence>MSVRYCQRQFPQDFHVKGFSRISRFKQSSVKRKSIGRGACLRLCKTHGSPEVIDNWGSRVEDVWREFFLALGLAVSKELDRVGRSWTSQRGVKGVVNDYRWGVDKSSMRMDQCTIVMYVLEELACLSSRLIVDFEAVTRDFTTSCCHSWVKLSKFRSKTREQHSPQEFLKLECLLDVEDLEFSGLRWYKLLLRFLTSAGRSAIDLVRFCKTKIDQNSLEYLDQNEITTGTGGSPKIRATGNLTFVSIGIQPGVTPHQKVARIFSSEVIYQSWSFYHFKPELHRFRTRRKDNIWLVNILEMADSERGWLCVTVGVNPLKDQDCKHAEEVEEGILGPLAPSLLDLAPSNTERPGKIPSFDFCVFKSIPGNVAEHSRRAQKKRPRCLNTVTQVFHYVPKKGCTPNVVQPSQSVCNIQIVSNHRNKIVSRMVIKKEITCLIESWAKKKGRESCSDRRAETTMDKREPPLSSVGQVNGSSRLKRASGCYTLMNRGEQETLFRQSRQLTRIVPSHEDLVLSVLKSPISQHQQQQRQQYRPTHHSHEHHVNCQGHQNHKKCMHSGETNESLPRSKDQCSRLTEKRSNAAAAYAALQASEDELIAEHCLESEDAALNTPGSETEDTEDNGAQMEEATSSPNRRFTFLRRFRSPRFGEAHHKRVPTPMKRKYRRKKSKDDIIDNDMNAAEVEPSSLNQVDVPDPYYPIYLPIDQAFKAKYVFHHKKGKTFQERLYVFLEHPGGWICFIYHFTV</sequence>
<feature type="region of interest" description="Disordered" evidence="1">
    <location>
        <begin position="522"/>
        <end position="575"/>
    </location>
</feature>
<dbReference type="AlphaFoldDB" id="A0A310SK28"/>
<organism evidence="2 3">
    <name type="scientific">Eufriesea mexicana</name>
    <dbReference type="NCBI Taxonomy" id="516756"/>
    <lineage>
        <taxon>Eukaryota</taxon>
        <taxon>Metazoa</taxon>
        <taxon>Ecdysozoa</taxon>
        <taxon>Arthropoda</taxon>
        <taxon>Hexapoda</taxon>
        <taxon>Insecta</taxon>
        <taxon>Pterygota</taxon>
        <taxon>Neoptera</taxon>
        <taxon>Endopterygota</taxon>
        <taxon>Hymenoptera</taxon>
        <taxon>Apocrita</taxon>
        <taxon>Aculeata</taxon>
        <taxon>Apoidea</taxon>
        <taxon>Anthophila</taxon>
        <taxon>Apidae</taxon>
        <taxon>Eufriesea</taxon>
    </lineage>
</organism>
<gene>
    <name evidence="2" type="ORF">WN48_08484</name>
</gene>
<proteinExistence type="predicted"/>
<evidence type="ECO:0000256" key="1">
    <source>
        <dbReference type="SAM" id="MobiDB-lite"/>
    </source>
</evidence>
<accession>A0A310SK28</accession>
<keyword evidence="3" id="KW-1185">Reference proteome</keyword>
<feature type="compositionally biased region" description="Basic and acidic residues" evidence="1">
    <location>
        <begin position="447"/>
        <end position="463"/>
    </location>
</feature>
<evidence type="ECO:0000313" key="2">
    <source>
        <dbReference type="EMBL" id="OAD53995.1"/>
    </source>
</evidence>
<feature type="region of interest" description="Disordered" evidence="1">
    <location>
        <begin position="447"/>
        <end position="472"/>
    </location>
</feature>
<dbReference type="EMBL" id="KQ765250">
    <property type="protein sequence ID" value="OAD53995.1"/>
    <property type="molecule type" value="Genomic_DNA"/>
</dbReference>
<dbReference type="OrthoDB" id="8879391at2759"/>
<reference evidence="2 3" key="1">
    <citation type="submission" date="2015-07" db="EMBL/GenBank/DDBJ databases">
        <title>The genome of Eufriesea mexicana.</title>
        <authorList>
            <person name="Pan H."/>
            <person name="Kapheim K."/>
        </authorList>
    </citation>
    <scope>NUCLEOTIDE SEQUENCE [LARGE SCALE GENOMIC DNA]</scope>
    <source>
        <strain evidence="2">0111107269</strain>
        <tissue evidence="2">Whole body</tissue>
    </source>
</reference>